<keyword evidence="1" id="KW-1185">Reference proteome</keyword>
<proteinExistence type="predicted"/>
<reference evidence="2" key="1">
    <citation type="submission" date="2016-11" db="UniProtKB">
        <authorList>
            <consortium name="WormBaseParasite"/>
        </authorList>
    </citation>
    <scope>IDENTIFICATION</scope>
</reference>
<evidence type="ECO:0000313" key="1">
    <source>
        <dbReference type="Proteomes" id="UP000095283"/>
    </source>
</evidence>
<protein>
    <submittedName>
        <fullName evidence="2">Uncharacterized protein</fullName>
    </submittedName>
</protein>
<dbReference type="Proteomes" id="UP000095283">
    <property type="component" value="Unplaced"/>
</dbReference>
<accession>A0A1I7WB13</accession>
<dbReference type="AlphaFoldDB" id="A0A1I7WB13"/>
<name>A0A1I7WB13_HETBA</name>
<evidence type="ECO:0000313" key="2">
    <source>
        <dbReference type="WBParaSite" id="Hba_01892"/>
    </source>
</evidence>
<sequence length="58" mass="6657">MLCTRHERDSLNSWDVGRRLNSCISLLVRQCKKNFCGKLLVVRKNGSYTTILNAHIHG</sequence>
<organism evidence="1 2">
    <name type="scientific">Heterorhabditis bacteriophora</name>
    <name type="common">Entomopathogenic nematode worm</name>
    <dbReference type="NCBI Taxonomy" id="37862"/>
    <lineage>
        <taxon>Eukaryota</taxon>
        <taxon>Metazoa</taxon>
        <taxon>Ecdysozoa</taxon>
        <taxon>Nematoda</taxon>
        <taxon>Chromadorea</taxon>
        <taxon>Rhabditida</taxon>
        <taxon>Rhabditina</taxon>
        <taxon>Rhabditomorpha</taxon>
        <taxon>Strongyloidea</taxon>
        <taxon>Heterorhabditidae</taxon>
        <taxon>Heterorhabditis</taxon>
    </lineage>
</organism>
<dbReference type="WBParaSite" id="Hba_01892">
    <property type="protein sequence ID" value="Hba_01892"/>
    <property type="gene ID" value="Hba_01892"/>
</dbReference>